<dbReference type="SMART" id="SM00100">
    <property type="entry name" value="cNMP"/>
    <property type="match status" value="1"/>
</dbReference>
<sequence>MANLELTLAIEEEEDEDEETSLVQDSDEEQVTDRCPPPLTFSNSTTIKSSMLAILCWGCFLAVEIPRVFFRITGVLIVTTVKLICYLVKATIVITIGGIYFLVQRINWRKIFVISCVISVIVDPLFLYIPIINQDLKCIDMDKALNKTAFALRAVADFSYFVDLLFRLKISKTIWQSCILIDILALLPLPQVVIILFFSKAKGWRSLNIAMLMNSLAMVQYASRILRIYFSCKELKESFNERIGLWIKSVLNFLMYILASHVLGAFWYFFAIQRMKTCWQLACRTEIGCEPHSFVCDDLFRNTTSLNDLCPINPQNETLFDFGIFVDVLKSGISKSTNHPQKFSNCFWWGLRNLSSLGSNLQPSITTWENLFAAFVSIIGLLLFIYLIGNLQMYMQFDAAREEARKERVNQEMKTERRLKEKDREIAFWLSENVNIPQNEKDKVKSQIMRTVKHELEELRGGDVEEILSILPSELQSYLNSHMMWKKLQRVPKLDSLDEQVLKAIWTHSKTLKYAAKTDIIKENEPIDKMFFIIEGVVKIESSRTTDRSSAQLKAGDFFGEELVDWATIAVFPNLLPLSTSSAKATKDVKARVLLASDLCDVVSLFRDHFRKRKHPPPDLVGFNCASAPPPPHRTVSGLTAYRPW</sequence>
<organism evidence="5 6">
    <name type="scientific">Prunus dulcis</name>
    <name type="common">Almond</name>
    <name type="synonym">Amygdalus dulcis</name>
    <dbReference type="NCBI Taxonomy" id="3755"/>
    <lineage>
        <taxon>Eukaryota</taxon>
        <taxon>Viridiplantae</taxon>
        <taxon>Streptophyta</taxon>
        <taxon>Embryophyta</taxon>
        <taxon>Tracheophyta</taxon>
        <taxon>Spermatophyta</taxon>
        <taxon>Magnoliopsida</taxon>
        <taxon>eudicotyledons</taxon>
        <taxon>Gunneridae</taxon>
        <taxon>Pentapetalae</taxon>
        <taxon>rosids</taxon>
        <taxon>fabids</taxon>
        <taxon>Rosales</taxon>
        <taxon>Rosaceae</taxon>
        <taxon>Amygdaloideae</taxon>
        <taxon>Amygdaleae</taxon>
        <taxon>Prunus</taxon>
    </lineage>
</organism>
<protein>
    <recommendedName>
        <fullName evidence="4">Cyclic nucleotide-binding domain-containing protein</fullName>
    </recommendedName>
</protein>
<keyword evidence="1" id="KW-0813">Transport</keyword>
<keyword evidence="3" id="KW-1133">Transmembrane helix</keyword>
<dbReference type="GO" id="GO:0034220">
    <property type="term" value="P:monoatomic ion transmembrane transport"/>
    <property type="evidence" value="ECO:0007669"/>
    <property type="project" value="UniProtKB-KW"/>
</dbReference>
<dbReference type="AlphaFoldDB" id="A0AAD4ZI13"/>
<evidence type="ECO:0000256" key="1">
    <source>
        <dbReference type="ARBA" id="ARBA00023286"/>
    </source>
</evidence>
<feature type="transmembrane region" description="Helical" evidence="3">
    <location>
        <begin position="108"/>
        <end position="129"/>
    </location>
</feature>
<dbReference type="Gene3D" id="1.10.287.70">
    <property type="match status" value="1"/>
</dbReference>
<dbReference type="InterPro" id="IPR018490">
    <property type="entry name" value="cNMP-bd_dom_sf"/>
</dbReference>
<dbReference type="SUPFAM" id="SSF81324">
    <property type="entry name" value="Voltage-gated potassium channels"/>
    <property type="match status" value="1"/>
</dbReference>
<feature type="domain" description="Cyclic nucleotide-binding" evidence="4">
    <location>
        <begin position="493"/>
        <end position="561"/>
    </location>
</feature>
<evidence type="ECO:0000256" key="2">
    <source>
        <dbReference type="ARBA" id="ARBA00023303"/>
    </source>
</evidence>
<accession>A0AAD4ZI13</accession>
<keyword evidence="6" id="KW-1185">Reference proteome</keyword>
<keyword evidence="3" id="KW-0812">Transmembrane</keyword>
<feature type="transmembrane region" description="Helical" evidence="3">
    <location>
        <begin position="371"/>
        <end position="389"/>
    </location>
</feature>
<gene>
    <name evidence="5" type="ORF">L3X38_014130</name>
</gene>
<dbReference type="PANTHER" id="PTHR45651">
    <property type="entry name" value="CYCLIC NUCLEOTIDE-GATED ION CHANNEL 15-RELATED-RELATED"/>
    <property type="match status" value="1"/>
</dbReference>
<feature type="transmembrane region" description="Helical" evidence="3">
    <location>
        <begin position="75"/>
        <end position="102"/>
    </location>
</feature>
<evidence type="ECO:0000313" key="5">
    <source>
        <dbReference type="EMBL" id="KAI5346251.1"/>
    </source>
</evidence>
<dbReference type="Pfam" id="PF00027">
    <property type="entry name" value="cNMP_binding"/>
    <property type="match status" value="1"/>
</dbReference>
<dbReference type="CDD" id="cd00038">
    <property type="entry name" value="CAP_ED"/>
    <property type="match status" value="1"/>
</dbReference>
<evidence type="ECO:0000259" key="4">
    <source>
        <dbReference type="PROSITE" id="PS50042"/>
    </source>
</evidence>
<evidence type="ECO:0000256" key="3">
    <source>
        <dbReference type="SAM" id="Phobius"/>
    </source>
</evidence>
<reference evidence="5 6" key="1">
    <citation type="journal article" date="2022" name="G3 (Bethesda)">
        <title>Whole-genome sequence and methylome profiling of the almond [Prunus dulcis (Mill.) D.A. Webb] cultivar 'Nonpareil'.</title>
        <authorList>
            <person name="D'Amico-Willman K.M."/>
            <person name="Ouma W.Z."/>
            <person name="Meulia T."/>
            <person name="Sideli G.M."/>
            <person name="Gradziel T.M."/>
            <person name="Fresnedo-Ramirez J."/>
        </authorList>
    </citation>
    <scope>NUCLEOTIDE SEQUENCE [LARGE SCALE GENOMIC DNA]</scope>
    <source>
        <strain evidence="5">Clone GOH B32 T37-40</strain>
    </source>
</reference>
<dbReference type="GO" id="GO:0016020">
    <property type="term" value="C:membrane"/>
    <property type="evidence" value="ECO:0007669"/>
    <property type="project" value="UniProtKB-SubCell"/>
</dbReference>
<keyword evidence="3" id="KW-0472">Membrane</keyword>
<evidence type="ECO:0000313" key="6">
    <source>
        <dbReference type="Proteomes" id="UP001054821"/>
    </source>
</evidence>
<dbReference type="Gene3D" id="2.60.120.10">
    <property type="entry name" value="Jelly Rolls"/>
    <property type="match status" value="1"/>
</dbReference>
<dbReference type="Proteomes" id="UP001054821">
    <property type="component" value="Chromosome 2"/>
</dbReference>
<proteinExistence type="predicted"/>
<comment type="caution">
    <text evidence="5">The sequence shown here is derived from an EMBL/GenBank/DDBJ whole genome shotgun (WGS) entry which is preliminary data.</text>
</comment>
<dbReference type="PROSITE" id="PS50042">
    <property type="entry name" value="CNMP_BINDING_3"/>
    <property type="match status" value="1"/>
</dbReference>
<dbReference type="InterPro" id="IPR014710">
    <property type="entry name" value="RmlC-like_jellyroll"/>
</dbReference>
<feature type="transmembrane region" description="Helical" evidence="3">
    <location>
        <begin position="174"/>
        <end position="198"/>
    </location>
</feature>
<keyword evidence="1" id="KW-1071">Ligand-gated ion channel</keyword>
<feature type="transmembrane region" description="Helical" evidence="3">
    <location>
        <begin position="250"/>
        <end position="270"/>
    </location>
</feature>
<name>A0AAD4ZI13_PRUDU</name>
<dbReference type="SUPFAM" id="SSF51206">
    <property type="entry name" value="cAMP-binding domain-like"/>
    <property type="match status" value="1"/>
</dbReference>
<keyword evidence="1" id="KW-0406">Ion transport</keyword>
<keyword evidence="2" id="KW-0407">Ion channel</keyword>
<feature type="transmembrane region" description="Helical" evidence="3">
    <location>
        <begin position="46"/>
        <end position="63"/>
    </location>
</feature>
<dbReference type="EMBL" id="JAJFAZ020000002">
    <property type="protein sequence ID" value="KAI5346251.1"/>
    <property type="molecule type" value="Genomic_DNA"/>
</dbReference>
<dbReference type="PANTHER" id="PTHR45651:SF68">
    <property type="entry name" value="ION TRANSPORT DOMAIN-CONTAINING PROTEIN"/>
    <property type="match status" value="1"/>
</dbReference>
<dbReference type="InterPro" id="IPR000595">
    <property type="entry name" value="cNMP-bd_dom"/>
</dbReference>